<dbReference type="Pfam" id="PF20016">
    <property type="entry name" value="ThsA_Macro"/>
    <property type="match status" value="1"/>
</dbReference>
<reference evidence="4" key="1">
    <citation type="submission" date="2017-09" db="EMBL/GenBank/DDBJ databases">
        <authorList>
            <person name="Varghese N."/>
            <person name="Submissions S."/>
        </authorList>
    </citation>
    <scope>NUCLEOTIDE SEQUENCE [LARGE SCALE GENOMIC DNA]</scope>
    <source>
        <strain evidence="4">JKS000234</strain>
    </source>
</reference>
<dbReference type="OrthoDB" id="2606558at2"/>
<accession>A0A286BXY6</accession>
<keyword evidence="4" id="KW-1185">Reference proteome</keyword>
<proteinExistence type="predicted"/>
<feature type="domain" description="Thoeris protein ThsA Macro" evidence="2">
    <location>
        <begin position="77"/>
        <end position="259"/>
    </location>
</feature>
<evidence type="ECO:0000256" key="1">
    <source>
        <dbReference type="SAM" id="Phobius"/>
    </source>
</evidence>
<dbReference type="InterPro" id="IPR045535">
    <property type="entry name" value="ThsA_Macro"/>
</dbReference>
<gene>
    <name evidence="3" type="ORF">SAMN06273570_3459</name>
</gene>
<dbReference type="EMBL" id="OCMY01000001">
    <property type="protein sequence ID" value="SOD39021.1"/>
    <property type="molecule type" value="Genomic_DNA"/>
</dbReference>
<dbReference type="AlphaFoldDB" id="A0A286BXY6"/>
<dbReference type="RefSeq" id="WP_097096876.1">
    <property type="nucleotide sequence ID" value="NZ_OCMY01000001.1"/>
</dbReference>
<evidence type="ECO:0000259" key="2">
    <source>
        <dbReference type="Pfam" id="PF20016"/>
    </source>
</evidence>
<feature type="transmembrane region" description="Helical" evidence="1">
    <location>
        <begin position="42"/>
        <end position="59"/>
    </location>
</feature>
<dbReference type="PROSITE" id="PS51257">
    <property type="entry name" value="PROKAR_LIPOPROTEIN"/>
    <property type="match status" value="1"/>
</dbReference>
<keyword evidence="1" id="KW-0472">Membrane</keyword>
<keyword evidence="1" id="KW-0812">Transmembrane</keyword>
<keyword evidence="1" id="KW-1133">Transmembrane helix</keyword>
<feature type="transmembrane region" description="Helical" evidence="1">
    <location>
        <begin position="15"/>
        <end position="36"/>
    </location>
</feature>
<protein>
    <recommendedName>
        <fullName evidence="2">Thoeris protein ThsA Macro domain-containing protein</fullName>
    </recommendedName>
</protein>
<evidence type="ECO:0000313" key="4">
    <source>
        <dbReference type="Proteomes" id="UP000219271"/>
    </source>
</evidence>
<sequence>MLKVRFFDAKVRSDFCNYASAITGCIAAVVLFKDIPLEYKDIAGVTCIILLILVYLFIWRRANKLRAINLTVEGSTVTIKTGDVFAEQGLKAIAFNEYFDTKVDDIVIARQSLNGKFITEHLSCSREKLDEHIDNYAFAREDVAALNTTRLSGKNQSYKLGTICVWDDYLLTAFARFNKFNEAHLSMPEYLAFLINFWDSVNRVYAQKSVTVPIFGSGITRIKGHKRINDEELLKIMLWTFRVSEMRFKHPAKLTIMIHKDKISQINLFDLQSARNGL</sequence>
<evidence type="ECO:0000313" key="3">
    <source>
        <dbReference type="EMBL" id="SOD39021.1"/>
    </source>
</evidence>
<organism evidence="3 4">
    <name type="scientific">Candidatus Pantoea floridensis</name>
    <dbReference type="NCBI Taxonomy" id="1938870"/>
    <lineage>
        <taxon>Bacteria</taxon>
        <taxon>Pseudomonadati</taxon>
        <taxon>Pseudomonadota</taxon>
        <taxon>Gammaproteobacteria</taxon>
        <taxon>Enterobacterales</taxon>
        <taxon>Erwiniaceae</taxon>
        <taxon>Pantoea</taxon>
    </lineage>
</organism>
<dbReference type="Proteomes" id="UP000219271">
    <property type="component" value="Unassembled WGS sequence"/>
</dbReference>
<name>A0A286BXY6_9GAMM</name>